<evidence type="ECO:0000313" key="3">
    <source>
        <dbReference type="EMBL" id="OLP92792.1"/>
    </source>
</evidence>
<evidence type="ECO:0000313" key="4">
    <source>
        <dbReference type="Proteomes" id="UP000186817"/>
    </source>
</evidence>
<dbReference type="Proteomes" id="UP000186817">
    <property type="component" value="Unassembled WGS sequence"/>
</dbReference>
<keyword evidence="2" id="KW-0732">Signal</keyword>
<evidence type="ECO:0008006" key="5">
    <source>
        <dbReference type="Google" id="ProtNLM"/>
    </source>
</evidence>
<dbReference type="OMA" id="CIHTSTA"/>
<reference evidence="3 4" key="1">
    <citation type="submission" date="2016-02" db="EMBL/GenBank/DDBJ databases">
        <title>Genome analysis of coral dinoflagellate symbionts highlights evolutionary adaptations to a symbiotic lifestyle.</title>
        <authorList>
            <person name="Aranda M."/>
            <person name="Li Y."/>
            <person name="Liew Y.J."/>
            <person name="Baumgarten S."/>
            <person name="Simakov O."/>
            <person name="Wilson M."/>
            <person name="Piel J."/>
            <person name="Ashoor H."/>
            <person name="Bougouffa S."/>
            <person name="Bajic V.B."/>
            <person name="Ryu T."/>
            <person name="Ravasi T."/>
            <person name="Bayer T."/>
            <person name="Micklem G."/>
            <person name="Kim H."/>
            <person name="Bhak J."/>
            <person name="Lajeunesse T.C."/>
            <person name="Voolstra C.R."/>
        </authorList>
    </citation>
    <scope>NUCLEOTIDE SEQUENCE [LARGE SCALE GENOMIC DNA]</scope>
    <source>
        <strain evidence="3 4">CCMP2467</strain>
    </source>
</reference>
<dbReference type="GO" id="GO:0003676">
    <property type="term" value="F:nucleic acid binding"/>
    <property type="evidence" value="ECO:0007669"/>
    <property type="project" value="InterPro"/>
</dbReference>
<dbReference type="EMBL" id="LSRX01000607">
    <property type="protein sequence ID" value="OLP92792.1"/>
    <property type="molecule type" value="Genomic_DNA"/>
</dbReference>
<feature type="signal peptide" evidence="2">
    <location>
        <begin position="1"/>
        <end position="20"/>
    </location>
</feature>
<feature type="compositionally biased region" description="Basic residues" evidence="1">
    <location>
        <begin position="794"/>
        <end position="803"/>
    </location>
</feature>
<gene>
    <name evidence="3" type="ORF">AK812_SmicGene25382</name>
</gene>
<dbReference type="InterPro" id="IPR012677">
    <property type="entry name" value="Nucleotide-bd_a/b_plait_sf"/>
</dbReference>
<comment type="caution">
    <text evidence="3">The sequence shown here is derived from an EMBL/GenBank/DDBJ whole genome shotgun (WGS) entry which is preliminary data.</text>
</comment>
<dbReference type="InterPro" id="IPR035979">
    <property type="entry name" value="RBD_domain_sf"/>
</dbReference>
<dbReference type="SUPFAM" id="SSF54928">
    <property type="entry name" value="RNA-binding domain, RBD"/>
    <property type="match status" value="1"/>
</dbReference>
<proteinExistence type="predicted"/>
<dbReference type="Gene3D" id="3.30.70.330">
    <property type="match status" value="1"/>
</dbReference>
<protein>
    <recommendedName>
        <fullName evidence="5">RRM domain-containing protein</fullName>
    </recommendedName>
</protein>
<name>A0A1Q9DCA6_SYMMI</name>
<sequence>MVHRVWSCLWLWQVTFWTLGEDARGREADGLEVPHMLDCEGEGWPQEWRYFRVAAAEAVADGFKRSEALERMALKIEEQWNHWVCPRSRHGEECRSSSELGFDFVAELHRDCRDSNNFERYLIRHYFENTKTEYQALQAPSGFCLYGYLTALMVLAWHKLPEYVGDALRHVYTARHLLGHYHSFDFLESSSWPVSSFLVLVNFHAGGTWIPLNSAPDYAHPGQYGSAFYYERLAWRGTAEALKSAPGAAPFFLLPGESPPHEWRGLGAPKQHLVVWQFCIHTSTAGEAVTMITRFLHDYGIEFHGNSLAMQLCANYRPSLCASGRNREYLDWLSTRFEAEDAAFSELSESFQKEMMPQLAKADVWMCSIPAVWCWLLWDAAKAHHRIHGAHPPIFAYLGLPILQYVHRDDRTSFLEAFVEMGKSERNILAANNAYLAEEVAWQTGLKIPTLRIHGLHTNATYYPLRNSEVLVSRPGTSGGWQECVLDRFVDANPQYKLKFVQFTNLLNPDTKEEVYNNTLSYRSLAQFRAVVGFPYDTSLMFFWEFYSMNMPTFVPFQLWHWGVFGQHTRPDLEQPRIFPGEGHALSSLIPEEDRLPYSPFFDGFGPLDVERSIFWSKYTDWAMFPHVQYFQSVPDLMIQLITLDLQAVSSAMKNFNEECLMKSVAAWRYVVERGRSGDALIITAIEPDQRNPALEQSGICFERVNLFNLGYHDIMIRAFLDGWELGDGGTGYGVTLPFEAGGFPLLLHDLRFHVQASNLMELQSPEDLECPKLVDVIMADAQDLGRRSPANQRAKRRNKTSKNAKQGDDSEAAGIGAACATLGIWALTFQEIRLGLGMLQEGGTFFFRFGWRGRGDQEEHWYREAILRLLGLVIAFFKEVFPFKSESFHQADPCFYVVAAGFQRQGYEDAMLETRLKSAIQSIIACEAVGDLPECIQTLAEFSTPSNHQRIDELLDTVSRVRAIGLSSRTTVEAGGRESPEAQLIIRPVPYHLTMPRLRQHMECYGKIAYIRRRSHAVGVGADALIQFVQPAHAKMALEAVNDMKVLGETVVARLGKSG</sequence>
<evidence type="ECO:0000256" key="1">
    <source>
        <dbReference type="SAM" id="MobiDB-lite"/>
    </source>
</evidence>
<dbReference type="OrthoDB" id="419709at2759"/>
<feature type="region of interest" description="Disordered" evidence="1">
    <location>
        <begin position="787"/>
        <end position="810"/>
    </location>
</feature>
<evidence type="ECO:0000256" key="2">
    <source>
        <dbReference type="SAM" id="SignalP"/>
    </source>
</evidence>
<keyword evidence="4" id="KW-1185">Reference proteome</keyword>
<accession>A0A1Q9DCA6</accession>
<dbReference type="AlphaFoldDB" id="A0A1Q9DCA6"/>
<feature type="chain" id="PRO_5010214345" description="RRM domain-containing protein" evidence="2">
    <location>
        <begin position="21"/>
        <end position="1060"/>
    </location>
</feature>
<organism evidence="3 4">
    <name type="scientific">Symbiodinium microadriaticum</name>
    <name type="common">Dinoflagellate</name>
    <name type="synonym">Zooxanthella microadriatica</name>
    <dbReference type="NCBI Taxonomy" id="2951"/>
    <lineage>
        <taxon>Eukaryota</taxon>
        <taxon>Sar</taxon>
        <taxon>Alveolata</taxon>
        <taxon>Dinophyceae</taxon>
        <taxon>Suessiales</taxon>
        <taxon>Symbiodiniaceae</taxon>
        <taxon>Symbiodinium</taxon>
    </lineage>
</organism>